<evidence type="ECO:0000313" key="3">
    <source>
        <dbReference type="Proteomes" id="UP000092993"/>
    </source>
</evidence>
<keyword evidence="3" id="KW-1185">Reference proteome</keyword>
<reference evidence="2 3" key="1">
    <citation type="submission" date="2016-03" db="EMBL/GenBank/DDBJ databases">
        <title>Whole genome sequencing of Grifola frondosa 9006-11.</title>
        <authorList>
            <person name="Min B."/>
            <person name="Park H."/>
            <person name="Kim J.-G."/>
            <person name="Cho H."/>
            <person name="Oh Y.-L."/>
            <person name="Kong W.-S."/>
            <person name="Choi I.-G."/>
        </authorList>
    </citation>
    <scope>NUCLEOTIDE SEQUENCE [LARGE SCALE GENOMIC DNA]</scope>
    <source>
        <strain evidence="2 3">9006-11</strain>
    </source>
</reference>
<dbReference type="OMA" id="ITTRMRM"/>
<evidence type="ECO:0000313" key="2">
    <source>
        <dbReference type="EMBL" id="OBZ72361.1"/>
    </source>
</evidence>
<dbReference type="OrthoDB" id="3256438at2759"/>
<dbReference type="Proteomes" id="UP000092993">
    <property type="component" value="Unassembled WGS sequence"/>
</dbReference>
<proteinExistence type="predicted"/>
<feature type="region of interest" description="Disordered" evidence="1">
    <location>
        <begin position="16"/>
        <end position="38"/>
    </location>
</feature>
<organism evidence="2 3">
    <name type="scientific">Grifola frondosa</name>
    <name type="common">Maitake</name>
    <name type="synonym">Polyporus frondosus</name>
    <dbReference type="NCBI Taxonomy" id="5627"/>
    <lineage>
        <taxon>Eukaryota</taxon>
        <taxon>Fungi</taxon>
        <taxon>Dikarya</taxon>
        <taxon>Basidiomycota</taxon>
        <taxon>Agaricomycotina</taxon>
        <taxon>Agaricomycetes</taxon>
        <taxon>Polyporales</taxon>
        <taxon>Grifolaceae</taxon>
        <taxon>Grifola</taxon>
    </lineage>
</organism>
<sequence>MSCAVASSYSSISTSVTPRKRTMSFSTPTPNKASRTLRRTGSYLSLADMEAAIETPLYGHNGATSCSRTSDIPYTRTLRYYKELRDRRRGTYARSPTIVIQTTPAPLPPSSAPVYTARLTMPRPRTSSPLAPARTILPARASFPRSKPEPNLYRMAITTRMRMSPEGQKILNMGPRLAISIYTATKELEQIVAAQRDSDRDVAMSNADSPLSNSWVVVPPEDWEMVDCTA</sequence>
<gene>
    <name evidence="2" type="ORF">A0H81_07845</name>
</gene>
<dbReference type="AlphaFoldDB" id="A0A1C7M611"/>
<name>A0A1C7M611_GRIFR</name>
<comment type="caution">
    <text evidence="2">The sequence shown here is derived from an EMBL/GenBank/DDBJ whole genome shotgun (WGS) entry which is preliminary data.</text>
</comment>
<protein>
    <submittedName>
        <fullName evidence="2">Uncharacterized protein</fullName>
    </submittedName>
</protein>
<dbReference type="EMBL" id="LUGG01000009">
    <property type="protein sequence ID" value="OBZ72361.1"/>
    <property type="molecule type" value="Genomic_DNA"/>
</dbReference>
<feature type="compositionally biased region" description="Polar residues" evidence="1">
    <location>
        <begin position="23"/>
        <end position="34"/>
    </location>
</feature>
<accession>A0A1C7M611</accession>
<evidence type="ECO:0000256" key="1">
    <source>
        <dbReference type="SAM" id="MobiDB-lite"/>
    </source>
</evidence>